<accession>A0ABU1MTT9</accession>
<keyword evidence="4 7" id="KW-0812">Transmembrane</keyword>
<evidence type="ECO:0000313" key="8">
    <source>
        <dbReference type="EMBL" id="MDR6529602.1"/>
    </source>
</evidence>
<evidence type="ECO:0000256" key="2">
    <source>
        <dbReference type="ARBA" id="ARBA00011006"/>
    </source>
</evidence>
<comment type="similarity">
    <text evidence="2">Belongs to the UPF0410 family.</text>
</comment>
<name>A0ABU1MTT9_9CAUL</name>
<evidence type="ECO:0000256" key="4">
    <source>
        <dbReference type="ARBA" id="ARBA00022692"/>
    </source>
</evidence>
<dbReference type="InterPro" id="IPR007341">
    <property type="entry name" value="Transgly_assoc"/>
</dbReference>
<keyword evidence="3" id="KW-1003">Cell membrane</keyword>
<protein>
    <submittedName>
        <fullName evidence="8">Membrane protein YeaQ/YmgE (Transglycosylase-associated protein family)</fullName>
    </submittedName>
</protein>
<evidence type="ECO:0000256" key="6">
    <source>
        <dbReference type="ARBA" id="ARBA00023136"/>
    </source>
</evidence>
<feature type="transmembrane region" description="Helical" evidence="7">
    <location>
        <begin position="57"/>
        <end position="83"/>
    </location>
</feature>
<keyword evidence="6 7" id="KW-0472">Membrane</keyword>
<feature type="transmembrane region" description="Helical" evidence="7">
    <location>
        <begin position="6"/>
        <end position="24"/>
    </location>
</feature>
<keyword evidence="5 7" id="KW-1133">Transmembrane helix</keyword>
<comment type="caution">
    <text evidence="8">The sequence shown here is derived from an EMBL/GenBank/DDBJ whole genome shotgun (WGS) entry which is preliminary data.</text>
</comment>
<dbReference type="PANTHER" id="PTHR33884:SF3">
    <property type="entry name" value="UPF0410 PROTEIN YMGE"/>
    <property type="match status" value="1"/>
</dbReference>
<dbReference type="RefSeq" id="WP_310028617.1">
    <property type="nucleotide sequence ID" value="NZ_JAVDRL010000001.1"/>
</dbReference>
<evidence type="ECO:0000256" key="5">
    <source>
        <dbReference type="ARBA" id="ARBA00022989"/>
    </source>
</evidence>
<dbReference type="PANTHER" id="PTHR33884">
    <property type="entry name" value="UPF0410 PROTEIN YMGE"/>
    <property type="match status" value="1"/>
</dbReference>
<organism evidence="8 9">
    <name type="scientific">Caulobacter rhizosphaerae</name>
    <dbReference type="NCBI Taxonomy" id="2010972"/>
    <lineage>
        <taxon>Bacteria</taxon>
        <taxon>Pseudomonadati</taxon>
        <taxon>Pseudomonadota</taxon>
        <taxon>Alphaproteobacteria</taxon>
        <taxon>Caulobacterales</taxon>
        <taxon>Caulobacteraceae</taxon>
        <taxon>Caulobacter</taxon>
    </lineage>
</organism>
<evidence type="ECO:0000256" key="7">
    <source>
        <dbReference type="SAM" id="Phobius"/>
    </source>
</evidence>
<evidence type="ECO:0000313" key="9">
    <source>
        <dbReference type="Proteomes" id="UP001262754"/>
    </source>
</evidence>
<evidence type="ECO:0000256" key="3">
    <source>
        <dbReference type="ARBA" id="ARBA00022475"/>
    </source>
</evidence>
<sequence>MSGVGVFVAVVIGILAGWVADLVLARRHGLFTKLLIGVVGSFIGTFIAQRLDLRFDGFLGSLLVSSVGAIFFLAVLGIFSSIFRRPA</sequence>
<dbReference type="Pfam" id="PF04226">
    <property type="entry name" value="Transgly_assoc"/>
    <property type="match status" value="1"/>
</dbReference>
<gene>
    <name evidence="8" type="ORF">J2800_000317</name>
</gene>
<dbReference type="Proteomes" id="UP001262754">
    <property type="component" value="Unassembled WGS sequence"/>
</dbReference>
<comment type="subcellular location">
    <subcellularLocation>
        <location evidence="1">Cell membrane</location>
        <topology evidence="1">Multi-pass membrane protein</topology>
    </subcellularLocation>
</comment>
<feature type="transmembrane region" description="Helical" evidence="7">
    <location>
        <begin position="31"/>
        <end position="51"/>
    </location>
</feature>
<keyword evidence="9" id="KW-1185">Reference proteome</keyword>
<proteinExistence type="inferred from homology"/>
<reference evidence="8 9" key="1">
    <citation type="submission" date="2023-07" db="EMBL/GenBank/DDBJ databases">
        <title>Sorghum-associated microbial communities from plants grown in Nebraska, USA.</title>
        <authorList>
            <person name="Schachtman D."/>
        </authorList>
    </citation>
    <scope>NUCLEOTIDE SEQUENCE [LARGE SCALE GENOMIC DNA]</scope>
    <source>
        <strain evidence="8 9">DS2154</strain>
    </source>
</reference>
<dbReference type="EMBL" id="JAVDRL010000001">
    <property type="protein sequence ID" value="MDR6529602.1"/>
    <property type="molecule type" value="Genomic_DNA"/>
</dbReference>
<evidence type="ECO:0000256" key="1">
    <source>
        <dbReference type="ARBA" id="ARBA00004651"/>
    </source>
</evidence>